<dbReference type="InterPro" id="IPR013325">
    <property type="entry name" value="RNA_pol_sigma_r2"/>
</dbReference>
<comment type="caution">
    <text evidence="8">The sequence shown here is derived from an EMBL/GenBank/DDBJ whole genome shotgun (WGS) entry which is preliminary data.</text>
</comment>
<evidence type="ECO:0000313" key="9">
    <source>
        <dbReference type="Proteomes" id="UP001528411"/>
    </source>
</evidence>
<keyword evidence="4" id="KW-0238">DNA-binding</keyword>
<feature type="domain" description="RNA polymerase sigma-70 region 2" evidence="6">
    <location>
        <begin position="37"/>
        <end position="102"/>
    </location>
</feature>
<organism evidence="8 9">
    <name type="scientific">Psychrosphaera algicola</name>
    <dbReference type="NCBI Taxonomy" id="3023714"/>
    <lineage>
        <taxon>Bacteria</taxon>
        <taxon>Pseudomonadati</taxon>
        <taxon>Pseudomonadota</taxon>
        <taxon>Gammaproteobacteria</taxon>
        <taxon>Alteromonadales</taxon>
        <taxon>Pseudoalteromonadaceae</taxon>
        <taxon>Psychrosphaera</taxon>
    </lineage>
</organism>
<dbReference type="RefSeq" id="WP_272181521.1">
    <property type="nucleotide sequence ID" value="NZ_JAQOMS010000002.1"/>
</dbReference>
<reference evidence="8 9" key="1">
    <citation type="submission" date="2023-01" db="EMBL/GenBank/DDBJ databases">
        <title>Psychrosphaera sp. nov., isolated from marine algae.</title>
        <authorList>
            <person name="Bayburt H."/>
            <person name="Choi B.J."/>
            <person name="Kim J.M."/>
            <person name="Choi D.G."/>
            <person name="Jeon C.O."/>
        </authorList>
    </citation>
    <scope>NUCLEOTIDE SEQUENCE [LARGE SCALE GENOMIC DNA]</scope>
    <source>
        <strain evidence="8 9">G1-22</strain>
    </source>
</reference>
<dbReference type="EMBL" id="JAQOMS010000002">
    <property type="protein sequence ID" value="MDC2890293.1"/>
    <property type="molecule type" value="Genomic_DNA"/>
</dbReference>
<dbReference type="PANTHER" id="PTHR43133:SF8">
    <property type="entry name" value="RNA POLYMERASE SIGMA FACTOR HI_1459-RELATED"/>
    <property type="match status" value="1"/>
</dbReference>
<dbReference type="InterPro" id="IPR014284">
    <property type="entry name" value="RNA_pol_sigma-70_dom"/>
</dbReference>
<sequence>MNITIGLKNWLNIAESNENLMLKYADSGELKYIKEIVKRLEKDLYHYLFSQVGPELASDVCQMAWEKVIKNRRSFSDTGTVKSWLFKIARSALIDELRKQQRWQVEEFDESNINDHSTPSKAQFDVMNEIEQQQRFDAAFNELPFLQREAFILQQEGFRLREIAQITHCEMETVKSRLRYAKQTLTTLIGETREGSNYVKQTHRNSITRMLRKSKKNVVPPPNLQEAILANAKQTKPSIWKWVSWQYAMGIFVAVIIFGWNRNDAPLQTNEQYSVVATYNTDHTTTYYHDVTFLSADQNDVKNIKENAHYQQYLAAIESLKDKRKLPGIVKSIDNEIVIQVCDVGVFQLSREMVNHLLHAPSHSQMVAGKAVYLMADENGFITAIENRDSLQQCPS</sequence>
<keyword evidence="9" id="KW-1185">Reference proteome</keyword>
<dbReference type="PANTHER" id="PTHR43133">
    <property type="entry name" value="RNA POLYMERASE ECF-TYPE SIGMA FACTO"/>
    <property type="match status" value="1"/>
</dbReference>
<dbReference type="Gene3D" id="1.10.10.10">
    <property type="entry name" value="Winged helix-like DNA-binding domain superfamily/Winged helix DNA-binding domain"/>
    <property type="match status" value="1"/>
</dbReference>
<keyword evidence="2" id="KW-0805">Transcription regulation</keyword>
<keyword evidence="3" id="KW-0731">Sigma factor</keyword>
<evidence type="ECO:0000256" key="5">
    <source>
        <dbReference type="ARBA" id="ARBA00023163"/>
    </source>
</evidence>
<dbReference type="Proteomes" id="UP001528411">
    <property type="component" value="Unassembled WGS sequence"/>
</dbReference>
<evidence type="ECO:0000313" key="8">
    <source>
        <dbReference type="EMBL" id="MDC2890293.1"/>
    </source>
</evidence>
<gene>
    <name evidence="8" type="ORF">PN838_17950</name>
</gene>
<dbReference type="InterPro" id="IPR039425">
    <property type="entry name" value="RNA_pol_sigma-70-like"/>
</dbReference>
<evidence type="ECO:0000259" key="7">
    <source>
        <dbReference type="Pfam" id="PF08281"/>
    </source>
</evidence>
<dbReference type="Gene3D" id="1.10.1740.10">
    <property type="match status" value="1"/>
</dbReference>
<evidence type="ECO:0000256" key="3">
    <source>
        <dbReference type="ARBA" id="ARBA00023082"/>
    </source>
</evidence>
<dbReference type="InterPro" id="IPR007627">
    <property type="entry name" value="RNA_pol_sigma70_r2"/>
</dbReference>
<dbReference type="InterPro" id="IPR036388">
    <property type="entry name" value="WH-like_DNA-bd_sf"/>
</dbReference>
<dbReference type="SUPFAM" id="SSF88946">
    <property type="entry name" value="Sigma2 domain of RNA polymerase sigma factors"/>
    <property type="match status" value="1"/>
</dbReference>
<evidence type="ECO:0000259" key="6">
    <source>
        <dbReference type="Pfam" id="PF04542"/>
    </source>
</evidence>
<dbReference type="Pfam" id="PF08281">
    <property type="entry name" value="Sigma70_r4_2"/>
    <property type="match status" value="1"/>
</dbReference>
<dbReference type="SUPFAM" id="SSF88659">
    <property type="entry name" value="Sigma3 and sigma4 domains of RNA polymerase sigma factors"/>
    <property type="match status" value="1"/>
</dbReference>
<comment type="similarity">
    <text evidence="1">Belongs to the sigma-70 factor family. ECF subfamily.</text>
</comment>
<keyword evidence="5" id="KW-0804">Transcription</keyword>
<dbReference type="InterPro" id="IPR013249">
    <property type="entry name" value="RNA_pol_sigma70_r4_t2"/>
</dbReference>
<protein>
    <submittedName>
        <fullName evidence="8">Sigma-70 family RNA polymerase sigma factor</fullName>
    </submittedName>
</protein>
<proteinExistence type="inferred from homology"/>
<evidence type="ECO:0000256" key="2">
    <source>
        <dbReference type="ARBA" id="ARBA00023015"/>
    </source>
</evidence>
<evidence type="ECO:0000256" key="4">
    <source>
        <dbReference type="ARBA" id="ARBA00023125"/>
    </source>
</evidence>
<accession>A0ABT5FGQ5</accession>
<dbReference type="InterPro" id="IPR013324">
    <property type="entry name" value="RNA_pol_sigma_r3/r4-like"/>
</dbReference>
<dbReference type="Pfam" id="PF04542">
    <property type="entry name" value="Sigma70_r2"/>
    <property type="match status" value="1"/>
</dbReference>
<evidence type="ECO:0000256" key="1">
    <source>
        <dbReference type="ARBA" id="ARBA00010641"/>
    </source>
</evidence>
<dbReference type="NCBIfam" id="TIGR02937">
    <property type="entry name" value="sigma70-ECF"/>
    <property type="match status" value="1"/>
</dbReference>
<feature type="domain" description="RNA polymerase sigma factor 70 region 4 type 2" evidence="7">
    <location>
        <begin position="134"/>
        <end position="185"/>
    </location>
</feature>
<name>A0ABT5FGQ5_9GAMM</name>